<comment type="caution">
    <text evidence="2">The sequence shown here is derived from an EMBL/GenBank/DDBJ whole genome shotgun (WGS) entry which is preliminary data.</text>
</comment>
<dbReference type="Proteomes" id="UP001596039">
    <property type="component" value="Unassembled WGS sequence"/>
</dbReference>
<evidence type="ECO:0000313" key="3">
    <source>
        <dbReference type="Proteomes" id="UP001596039"/>
    </source>
</evidence>
<sequence length="222" mass="25618">MSARDFLWSLRWRLSVATRRLRGIRGDFEQGELSARAAALTSRWVTRWPEFAPSPTGQTHLHSRYSGEFIRFHSLPDAGTRPFTPEEMVEAIRRHMTALEDLVELAGDSTLVVVAADWGRNDLFGAWSRSVFPGSWPWLSWRDTRDEEGDPLTYFWVTPVTELAKLKHSLERVVEEDGQIYITDDGMNWLYHPYDGGADIYLTSIDDANTLRARHEHWRPGD</sequence>
<reference evidence="3" key="1">
    <citation type="journal article" date="2019" name="Int. J. Syst. Evol. Microbiol.">
        <title>The Global Catalogue of Microorganisms (GCM) 10K type strain sequencing project: providing services to taxonomists for standard genome sequencing and annotation.</title>
        <authorList>
            <consortium name="The Broad Institute Genomics Platform"/>
            <consortium name="The Broad Institute Genome Sequencing Center for Infectious Disease"/>
            <person name="Wu L."/>
            <person name="Ma J."/>
        </authorList>
    </citation>
    <scope>NUCLEOTIDE SEQUENCE [LARGE SCALE GENOMIC DNA]</scope>
    <source>
        <strain evidence="3">CGMCC 4.6997</strain>
    </source>
</reference>
<name>A0ABW0NSY4_9MICO</name>
<feature type="domain" description="DUF3885" evidence="1">
    <location>
        <begin position="61"/>
        <end position="219"/>
    </location>
</feature>
<gene>
    <name evidence="2" type="ORF">ACFPJ4_12785</name>
</gene>
<protein>
    <recommendedName>
        <fullName evidence="1">DUF3885 domain-containing protein</fullName>
    </recommendedName>
</protein>
<dbReference type="Pfam" id="PF13021">
    <property type="entry name" value="DUF3885"/>
    <property type="match status" value="1"/>
</dbReference>
<keyword evidence="3" id="KW-1185">Reference proteome</keyword>
<organism evidence="2 3">
    <name type="scientific">Lysinimonas soli</name>
    <dbReference type="NCBI Taxonomy" id="1074233"/>
    <lineage>
        <taxon>Bacteria</taxon>
        <taxon>Bacillati</taxon>
        <taxon>Actinomycetota</taxon>
        <taxon>Actinomycetes</taxon>
        <taxon>Micrococcales</taxon>
        <taxon>Microbacteriaceae</taxon>
        <taxon>Lysinimonas</taxon>
    </lineage>
</organism>
<dbReference type="EMBL" id="JBHSMG010000003">
    <property type="protein sequence ID" value="MFC5503118.1"/>
    <property type="molecule type" value="Genomic_DNA"/>
</dbReference>
<evidence type="ECO:0000313" key="2">
    <source>
        <dbReference type="EMBL" id="MFC5503118.1"/>
    </source>
</evidence>
<dbReference type="RefSeq" id="WP_386740831.1">
    <property type="nucleotide sequence ID" value="NZ_JBHSMG010000003.1"/>
</dbReference>
<accession>A0ABW0NSY4</accession>
<proteinExistence type="predicted"/>
<dbReference type="InterPro" id="IPR024976">
    <property type="entry name" value="DUF3885"/>
</dbReference>
<evidence type="ECO:0000259" key="1">
    <source>
        <dbReference type="Pfam" id="PF13021"/>
    </source>
</evidence>